<proteinExistence type="predicted"/>
<organism evidence="2 3">
    <name type="scientific">Araneus ventricosus</name>
    <name type="common">Orbweaver spider</name>
    <name type="synonym">Epeira ventricosa</name>
    <dbReference type="NCBI Taxonomy" id="182803"/>
    <lineage>
        <taxon>Eukaryota</taxon>
        <taxon>Metazoa</taxon>
        <taxon>Ecdysozoa</taxon>
        <taxon>Arthropoda</taxon>
        <taxon>Chelicerata</taxon>
        <taxon>Arachnida</taxon>
        <taxon>Araneae</taxon>
        <taxon>Araneomorphae</taxon>
        <taxon>Entelegynae</taxon>
        <taxon>Araneoidea</taxon>
        <taxon>Araneidae</taxon>
        <taxon>Araneus</taxon>
    </lineage>
</organism>
<feature type="region of interest" description="Disordered" evidence="1">
    <location>
        <begin position="1"/>
        <end position="24"/>
    </location>
</feature>
<reference evidence="2 3" key="1">
    <citation type="journal article" date="2019" name="Sci. Rep.">
        <title>Orb-weaving spider Araneus ventricosus genome elucidates the spidroin gene catalogue.</title>
        <authorList>
            <person name="Kono N."/>
            <person name="Nakamura H."/>
            <person name="Ohtoshi R."/>
            <person name="Moran D.A.P."/>
            <person name="Shinohara A."/>
            <person name="Yoshida Y."/>
            <person name="Fujiwara M."/>
            <person name="Mori M."/>
            <person name="Tomita M."/>
            <person name="Arakawa K."/>
        </authorList>
    </citation>
    <scope>NUCLEOTIDE SEQUENCE [LARGE SCALE GENOMIC DNA]</scope>
</reference>
<sequence>MKTRHDAAPANANMTPPLPPNPQRIRETENILLINGRDEVRSQVFIGRGVINLSGRSPRALIKANIDSKVRRIAKVENRFVAKPMPRKVNASPEQFLPEREMADFILLPEDFFTFHRLPMIELDAVQEQRGDAGDRKVRWGKGGFGVNLDAF</sequence>
<dbReference type="Proteomes" id="UP000499080">
    <property type="component" value="Unassembled WGS sequence"/>
</dbReference>
<dbReference type="EMBL" id="BGPR01008002">
    <property type="protein sequence ID" value="GBN30922.1"/>
    <property type="molecule type" value="Genomic_DNA"/>
</dbReference>
<evidence type="ECO:0000256" key="1">
    <source>
        <dbReference type="SAM" id="MobiDB-lite"/>
    </source>
</evidence>
<name>A0A4Y2MWG3_ARAVE</name>
<gene>
    <name evidence="2" type="ORF">AVEN_223543_1</name>
</gene>
<comment type="caution">
    <text evidence="2">The sequence shown here is derived from an EMBL/GenBank/DDBJ whole genome shotgun (WGS) entry which is preliminary data.</text>
</comment>
<dbReference type="AlphaFoldDB" id="A0A4Y2MWG3"/>
<accession>A0A4Y2MWG3</accession>
<protein>
    <submittedName>
        <fullName evidence="2">Uncharacterized protein</fullName>
    </submittedName>
</protein>
<keyword evidence="3" id="KW-1185">Reference proteome</keyword>
<evidence type="ECO:0000313" key="3">
    <source>
        <dbReference type="Proteomes" id="UP000499080"/>
    </source>
</evidence>
<evidence type="ECO:0000313" key="2">
    <source>
        <dbReference type="EMBL" id="GBN30922.1"/>
    </source>
</evidence>